<gene>
    <name evidence="1" type="ORF">MGAL_10B031250</name>
</gene>
<dbReference type="EMBL" id="UYJE01003541">
    <property type="protein sequence ID" value="VDI20116.1"/>
    <property type="molecule type" value="Genomic_DNA"/>
</dbReference>
<dbReference type="Gene3D" id="1.10.1410.40">
    <property type="match status" value="1"/>
</dbReference>
<reference evidence="1" key="1">
    <citation type="submission" date="2018-11" db="EMBL/GenBank/DDBJ databases">
        <authorList>
            <person name="Alioto T."/>
            <person name="Alioto T."/>
        </authorList>
    </citation>
    <scope>NUCLEOTIDE SEQUENCE</scope>
</reference>
<organism evidence="1 2">
    <name type="scientific">Mytilus galloprovincialis</name>
    <name type="common">Mediterranean mussel</name>
    <dbReference type="NCBI Taxonomy" id="29158"/>
    <lineage>
        <taxon>Eukaryota</taxon>
        <taxon>Metazoa</taxon>
        <taxon>Spiralia</taxon>
        <taxon>Lophotrochozoa</taxon>
        <taxon>Mollusca</taxon>
        <taxon>Bivalvia</taxon>
        <taxon>Autobranchia</taxon>
        <taxon>Pteriomorphia</taxon>
        <taxon>Mytilida</taxon>
        <taxon>Mytiloidea</taxon>
        <taxon>Mytilidae</taxon>
        <taxon>Mytilinae</taxon>
        <taxon>Mytilus</taxon>
    </lineage>
</organism>
<keyword evidence="2" id="KW-1185">Reference proteome</keyword>
<dbReference type="Proteomes" id="UP000596742">
    <property type="component" value="Unassembled WGS sequence"/>
</dbReference>
<name>A0A8B6DH51_MYTGA</name>
<evidence type="ECO:0000313" key="1">
    <source>
        <dbReference type="EMBL" id="VDI20116.1"/>
    </source>
</evidence>
<protein>
    <submittedName>
        <fullName evidence="1">Uncharacterized protein</fullName>
    </submittedName>
</protein>
<sequence length="399" mass="45734">METSPANIWTSDNLVRCISMCLQTLLKWFKNGFIPNYFIPEENLWKGNTDTRVTIVDILGSLLETSPIYLTEIKCDSVGIFLQNALPSRGISNDIDNPPANQAELEKSQSELDRFIYKLHMWTLDYIIKCAKELIIFAADEELDTCITLHNAIIHRTSMDCDPRLVLEHSSLDRRMASAYILPFLQTSLGSQLIRTLIYSYKTFHGVGEMREQPIHFGTVFKEEPTSNGDTKKRAALDKNGTVMTPSKRRRLKMYDETVGKIIAEVKNKKYRRSEIALRRRRVLASSILWSRHSSLRKQYGMSWTFAHKCSTLEGVWDNKKRSAALDKNTLESVEDFFKRPANSTYLPDKKHVSKKTLEPKILLIKVCKLHTSNSGSKKRNVTLASANFLRCGHPTLRL</sequence>
<dbReference type="OrthoDB" id="6148658at2759"/>
<evidence type="ECO:0000313" key="2">
    <source>
        <dbReference type="Proteomes" id="UP000596742"/>
    </source>
</evidence>
<comment type="caution">
    <text evidence="1">The sequence shown here is derived from an EMBL/GenBank/DDBJ whole genome shotgun (WGS) entry which is preliminary data.</text>
</comment>
<dbReference type="AlphaFoldDB" id="A0A8B6DH51"/>
<accession>A0A8B6DH51</accession>
<proteinExistence type="predicted"/>